<keyword evidence="6 13" id="KW-0418">Kinase</keyword>
<name>A0A0B7KT39_BIOOC</name>
<feature type="binding site" evidence="11">
    <location>
        <begin position="213"/>
        <end position="214"/>
    </location>
    <ligand>
        <name>ATP</name>
        <dbReference type="ChEBI" id="CHEBI:30616"/>
    </ligand>
</feature>
<dbReference type="FunFam" id="3.30.200.20:FF:000042">
    <property type="entry name" value="Aurora kinase A"/>
    <property type="match status" value="1"/>
</dbReference>
<dbReference type="GO" id="GO:0051233">
    <property type="term" value="C:spindle midzone"/>
    <property type="evidence" value="ECO:0007669"/>
    <property type="project" value="UniProtKB-ARBA"/>
</dbReference>
<dbReference type="GO" id="GO:0045143">
    <property type="term" value="P:homologous chromosome segregation"/>
    <property type="evidence" value="ECO:0007669"/>
    <property type="project" value="UniProtKB-ARBA"/>
</dbReference>
<dbReference type="GO" id="GO:0044779">
    <property type="term" value="P:meiotic spindle checkpoint signaling"/>
    <property type="evidence" value="ECO:0007669"/>
    <property type="project" value="UniProtKB-ARBA"/>
</dbReference>
<evidence type="ECO:0000256" key="6">
    <source>
        <dbReference type="ARBA" id="ARBA00022777"/>
    </source>
</evidence>
<dbReference type="GO" id="GO:0032465">
    <property type="term" value="P:regulation of cytokinesis"/>
    <property type="evidence" value="ECO:0007669"/>
    <property type="project" value="UniProtKB-ARBA"/>
</dbReference>
<dbReference type="SUPFAM" id="SSF56112">
    <property type="entry name" value="Protein kinase-like (PK-like)"/>
    <property type="match status" value="1"/>
</dbReference>
<evidence type="ECO:0000256" key="8">
    <source>
        <dbReference type="ARBA" id="ARBA00047899"/>
    </source>
</evidence>
<feature type="domain" description="Protein kinase" evidence="15">
    <location>
        <begin position="86"/>
        <end position="336"/>
    </location>
</feature>
<evidence type="ECO:0000259" key="15">
    <source>
        <dbReference type="PROSITE" id="PS50011"/>
    </source>
</evidence>
<dbReference type="Pfam" id="PF00069">
    <property type="entry name" value="Pkinase"/>
    <property type="match status" value="1"/>
</dbReference>
<proteinExistence type="inferred from homology"/>
<evidence type="ECO:0000256" key="1">
    <source>
        <dbReference type="ARBA" id="ARBA00012513"/>
    </source>
</evidence>
<dbReference type="PANTHER" id="PTHR24350">
    <property type="entry name" value="SERINE/THREONINE-PROTEIN KINASE IAL-RELATED"/>
    <property type="match status" value="1"/>
</dbReference>
<evidence type="ECO:0000256" key="7">
    <source>
        <dbReference type="ARBA" id="ARBA00022840"/>
    </source>
</evidence>
<dbReference type="GO" id="GO:0005524">
    <property type="term" value="F:ATP binding"/>
    <property type="evidence" value="ECO:0007669"/>
    <property type="project" value="UniProtKB-UniRule"/>
</dbReference>
<evidence type="ECO:0000256" key="9">
    <source>
        <dbReference type="ARBA" id="ARBA00048679"/>
    </source>
</evidence>
<sequence>MQAPRMHPWVCLRESFLASIKHLRLFNFASSFTTPSAVSNNKTPDNMALSENTSVQEASQMEDHSPPSTSEPSQIFNKVLNLDMFEIDEKKLGKGKFARVYHAKDRETELEYALKTMKKTDLHYGKVEEQARGSIKIQSEIDHPNVLKVFGNFEDDSKIYVLMELSREGSLYDLAQKNTKVPEPQAAKLIAQLAQALTYIHGKNIIHRDINPENVLIGADGEIKVSGFIWSKPMVDGRSSGLCGLLDYLAPELLTGAETYDTMVDVWCLGVMTFELLVGRAPFEDNVMMTQKRIKSLDMEVPSSVSPEATDLIHKILIVDPTKRLSLEEIQQHPWILMHN</sequence>
<dbReference type="Gene3D" id="1.10.510.10">
    <property type="entry name" value="Transferase(Phosphotransferase) domain 1"/>
    <property type="match status" value="1"/>
</dbReference>
<accession>A0A0B7KT39</accession>
<dbReference type="GO" id="GO:0004674">
    <property type="term" value="F:protein serine/threonine kinase activity"/>
    <property type="evidence" value="ECO:0007669"/>
    <property type="project" value="UniProtKB-KW"/>
</dbReference>
<dbReference type="InterPro" id="IPR011009">
    <property type="entry name" value="Kinase-like_dom_sf"/>
</dbReference>
<dbReference type="GO" id="GO:0032133">
    <property type="term" value="C:chromosome passenger complex"/>
    <property type="evidence" value="ECO:0007669"/>
    <property type="project" value="UniProtKB-ARBA"/>
</dbReference>
<dbReference type="AlphaFoldDB" id="A0A0B7KT39"/>
<organism evidence="16">
    <name type="scientific">Bionectria ochroleuca</name>
    <name type="common">Gliocladium roseum</name>
    <dbReference type="NCBI Taxonomy" id="29856"/>
    <lineage>
        <taxon>Eukaryota</taxon>
        <taxon>Fungi</taxon>
        <taxon>Dikarya</taxon>
        <taxon>Ascomycota</taxon>
        <taxon>Pezizomycotina</taxon>
        <taxon>Sordariomycetes</taxon>
        <taxon>Hypocreomycetidae</taxon>
        <taxon>Hypocreales</taxon>
        <taxon>Bionectriaceae</taxon>
        <taxon>Clonostachys</taxon>
    </lineage>
</organism>
<evidence type="ECO:0000256" key="14">
    <source>
        <dbReference type="SAM" id="MobiDB-lite"/>
    </source>
</evidence>
<dbReference type="GO" id="GO:0000819">
    <property type="term" value="P:sister chromatid segregation"/>
    <property type="evidence" value="ECO:0007669"/>
    <property type="project" value="UniProtKB-ARBA"/>
</dbReference>
<keyword evidence="5 11" id="KW-0547">Nucleotide-binding</keyword>
<reference evidence="16" key="1">
    <citation type="submission" date="2015-01" db="EMBL/GenBank/DDBJ databases">
        <authorList>
            <person name="Durling Mikael"/>
        </authorList>
    </citation>
    <scope>NUCLEOTIDE SEQUENCE</scope>
</reference>
<keyword evidence="4 13" id="KW-0808">Transferase</keyword>
<dbReference type="GO" id="GO:1902115">
    <property type="term" value="P:regulation of organelle assembly"/>
    <property type="evidence" value="ECO:0007669"/>
    <property type="project" value="UniProtKB-ARBA"/>
</dbReference>
<dbReference type="InterPro" id="IPR030616">
    <property type="entry name" value="Aur-like"/>
</dbReference>
<dbReference type="InterPro" id="IPR017441">
    <property type="entry name" value="Protein_kinase_ATP_BS"/>
</dbReference>
<dbReference type="GO" id="GO:0072479">
    <property type="term" value="P:response to mitotic cell cycle spindle assembly checkpoint signaling"/>
    <property type="evidence" value="ECO:0007669"/>
    <property type="project" value="UniProtKB-ARBA"/>
</dbReference>
<evidence type="ECO:0000256" key="2">
    <source>
        <dbReference type="ARBA" id="ARBA00021157"/>
    </source>
</evidence>
<keyword evidence="7 11" id="KW-0067">ATP-binding</keyword>
<dbReference type="InterPro" id="IPR000719">
    <property type="entry name" value="Prot_kinase_dom"/>
</dbReference>
<dbReference type="GO" id="GO:0090266">
    <property type="term" value="P:regulation of mitotic cell cycle spindle assembly checkpoint"/>
    <property type="evidence" value="ECO:0007669"/>
    <property type="project" value="UniProtKB-ARBA"/>
</dbReference>
<dbReference type="PROSITE" id="PS50011">
    <property type="entry name" value="PROTEIN_KINASE_DOM"/>
    <property type="match status" value="1"/>
</dbReference>
<evidence type="ECO:0000256" key="5">
    <source>
        <dbReference type="ARBA" id="ARBA00022741"/>
    </source>
</evidence>
<dbReference type="EMBL" id="CDPU01000272">
    <property type="protein sequence ID" value="CEO58056.1"/>
    <property type="molecule type" value="Genomic_DNA"/>
</dbReference>
<evidence type="ECO:0000256" key="10">
    <source>
        <dbReference type="PIRSR" id="PIRSR630616-1"/>
    </source>
</evidence>
<feature type="region of interest" description="Disordered" evidence="14">
    <location>
        <begin position="37"/>
        <end position="73"/>
    </location>
</feature>
<protein>
    <recommendedName>
        <fullName evidence="2 13">Aurora kinase</fullName>
        <ecNumber evidence="1 13">2.7.11.1</ecNumber>
    </recommendedName>
</protein>
<dbReference type="CDD" id="cd14007">
    <property type="entry name" value="STKc_Aurora"/>
    <property type="match status" value="1"/>
</dbReference>
<comment type="similarity">
    <text evidence="13">Belongs to the protein kinase superfamily. Ser/Thr protein kinase family. Aurora subfamily.</text>
</comment>
<dbReference type="PROSITE" id="PS00107">
    <property type="entry name" value="PROTEIN_KINASE_ATP"/>
    <property type="match status" value="1"/>
</dbReference>
<dbReference type="GO" id="GO:0008608">
    <property type="term" value="P:attachment of spindle microtubules to kinetochore"/>
    <property type="evidence" value="ECO:0007669"/>
    <property type="project" value="UniProtKB-ARBA"/>
</dbReference>
<keyword evidence="3 13" id="KW-0723">Serine/threonine-protein kinase</keyword>
<evidence type="ECO:0000256" key="12">
    <source>
        <dbReference type="PROSITE-ProRule" id="PRU10141"/>
    </source>
</evidence>
<comment type="catalytic activity">
    <reaction evidence="8 13">
        <text>L-threonyl-[protein] + ATP = O-phospho-L-threonyl-[protein] + ADP + H(+)</text>
        <dbReference type="Rhea" id="RHEA:46608"/>
        <dbReference type="Rhea" id="RHEA-COMP:11060"/>
        <dbReference type="Rhea" id="RHEA-COMP:11605"/>
        <dbReference type="ChEBI" id="CHEBI:15378"/>
        <dbReference type="ChEBI" id="CHEBI:30013"/>
        <dbReference type="ChEBI" id="CHEBI:30616"/>
        <dbReference type="ChEBI" id="CHEBI:61977"/>
        <dbReference type="ChEBI" id="CHEBI:456216"/>
        <dbReference type="EC" id="2.7.11.1"/>
    </reaction>
</comment>
<dbReference type="PIRSF" id="PIRSF000654">
    <property type="entry name" value="Integrin-linked_kinase"/>
    <property type="match status" value="1"/>
</dbReference>
<gene>
    <name evidence="16" type="ORF">BN869_000014114_1</name>
</gene>
<evidence type="ECO:0000256" key="13">
    <source>
        <dbReference type="RuleBase" id="RU367134"/>
    </source>
</evidence>
<feature type="binding site" evidence="11 12">
    <location>
        <position position="115"/>
    </location>
    <ligand>
        <name>ATP</name>
        <dbReference type="ChEBI" id="CHEBI:30616"/>
    </ligand>
</feature>
<comment type="catalytic activity">
    <reaction evidence="9 13">
        <text>L-seryl-[protein] + ATP = O-phospho-L-seryl-[protein] + ADP + H(+)</text>
        <dbReference type="Rhea" id="RHEA:17989"/>
        <dbReference type="Rhea" id="RHEA-COMP:9863"/>
        <dbReference type="Rhea" id="RHEA-COMP:11604"/>
        <dbReference type="ChEBI" id="CHEBI:15378"/>
        <dbReference type="ChEBI" id="CHEBI:29999"/>
        <dbReference type="ChEBI" id="CHEBI:30616"/>
        <dbReference type="ChEBI" id="CHEBI:83421"/>
        <dbReference type="ChEBI" id="CHEBI:456216"/>
        <dbReference type="EC" id="2.7.11.1"/>
    </reaction>
</comment>
<evidence type="ECO:0000256" key="3">
    <source>
        <dbReference type="ARBA" id="ARBA00022527"/>
    </source>
</evidence>
<evidence type="ECO:0000313" key="16">
    <source>
        <dbReference type="EMBL" id="CEO58056.1"/>
    </source>
</evidence>
<dbReference type="EC" id="2.7.11.1" evidence="1 13"/>
<feature type="active site" description="Proton acceptor" evidence="10">
    <location>
        <position position="209"/>
    </location>
</feature>
<feature type="compositionally biased region" description="Polar residues" evidence="14">
    <location>
        <begin position="37"/>
        <end position="59"/>
    </location>
</feature>
<evidence type="ECO:0000256" key="4">
    <source>
        <dbReference type="ARBA" id="ARBA00022679"/>
    </source>
</evidence>
<dbReference type="GO" id="GO:0000776">
    <property type="term" value="C:kinetochore"/>
    <property type="evidence" value="ECO:0007669"/>
    <property type="project" value="UniProtKB-ARBA"/>
</dbReference>
<evidence type="ECO:0000256" key="11">
    <source>
        <dbReference type="PIRSR" id="PIRSR630616-2"/>
    </source>
</evidence>
<dbReference type="FunFam" id="1.10.510.10:FF:000235">
    <property type="entry name" value="Serine/threonine-protein kinase ark1"/>
    <property type="match status" value="1"/>
</dbReference>
<feature type="binding site" evidence="11">
    <location>
        <position position="96"/>
    </location>
    <ligand>
        <name>ATP</name>
        <dbReference type="ChEBI" id="CHEBI:30616"/>
    </ligand>
</feature>